<name>A0ABQ0M9Q5_MYCCL</name>
<dbReference type="Proteomes" id="UP000815677">
    <property type="component" value="Unassembled WGS sequence"/>
</dbReference>
<evidence type="ECO:0000313" key="6">
    <source>
        <dbReference type="Proteomes" id="UP000815677"/>
    </source>
</evidence>
<dbReference type="InterPro" id="IPR014718">
    <property type="entry name" value="GH-type_carb-bd"/>
</dbReference>
<reference evidence="5" key="1">
    <citation type="submission" date="2014-09" db="EMBL/GenBank/DDBJ databases">
        <title>Genome sequence of the luminous mushroom Mycena chlorophos for searching fungal bioluminescence genes.</title>
        <authorList>
            <person name="Tanaka Y."/>
            <person name="Kasuga D."/>
            <person name="Oba Y."/>
            <person name="Hase S."/>
            <person name="Sato K."/>
            <person name="Oba Y."/>
            <person name="Sakakibara Y."/>
        </authorList>
    </citation>
    <scope>NUCLEOTIDE SEQUENCE</scope>
</reference>
<evidence type="ECO:0000256" key="3">
    <source>
        <dbReference type="ARBA" id="ARBA00023277"/>
    </source>
</evidence>
<dbReference type="InterPro" id="IPR011013">
    <property type="entry name" value="Gal_mutarotase_sf_dom"/>
</dbReference>
<keyword evidence="2" id="KW-0413">Isomerase</keyword>
<proteinExistence type="inferred from homology"/>
<sequence length="412" mass="45417">MVFTSAVFAALLVVAQATSVPRTADPLETIELAAPDGSIKAHYIPWGASTTNLWVKDKNNNFRDILLGFDNKTWYQDLAKGRDFFSPVVGRYANRIKNGTFTIPPSFDATGPGKKYHIVENENNGTDTLHGGTIGYDQRPWTVTKQTSNSVAFTLLDPNGFQGFPGDVLATVEYTLNSKATLDISMFAVADQLTPIMLSTHNYWNLDAYNDPTNNLLTPIMLSTHNYWNLDAYNDPTNNLVSHVLQAQSPKIVATNGNLIPTGGFVEVEGTPLDFRTAKSVGASINATAPHQYCGTGCTGFDNCFIYDQTNKKEPVLSMWSTTSGIKLDVVTDQVALQVYTCNGIFNASNPIPRKADQGGPNAYYEDHSCIVLEQQGYIDAVNNPQWGYNPIYGPLRDYEWHSTYTFSVVKD</sequence>
<keyword evidence="4" id="KW-0732">Signal</keyword>
<dbReference type="Gene3D" id="2.70.98.10">
    <property type="match status" value="2"/>
</dbReference>
<organism evidence="5 6">
    <name type="scientific">Mycena chlorophos</name>
    <name type="common">Agaric fungus</name>
    <name type="synonym">Agaricus chlorophos</name>
    <dbReference type="NCBI Taxonomy" id="658473"/>
    <lineage>
        <taxon>Eukaryota</taxon>
        <taxon>Fungi</taxon>
        <taxon>Dikarya</taxon>
        <taxon>Basidiomycota</taxon>
        <taxon>Agaricomycotina</taxon>
        <taxon>Agaricomycetes</taxon>
        <taxon>Agaricomycetidae</taxon>
        <taxon>Agaricales</taxon>
        <taxon>Marasmiineae</taxon>
        <taxon>Mycenaceae</taxon>
        <taxon>Mycena</taxon>
    </lineage>
</organism>
<dbReference type="InterPro" id="IPR008183">
    <property type="entry name" value="Aldose_1/G6P_1-epimerase"/>
</dbReference>
<protein>
    <recommendedName>
        <fullName evidence="7">Galactose mutarotase-like protein</fullName>
    </recommendedName>
</protein>
<accession>A0ABQ0M9Q5</accession>
<dbReference type="EMBL" id="DF849927">
    <property type="protein sequence ID" value="GAT59967.1"/>
    <property type="molecule type" value="Genomic_DNA"/>
</dbReference>
<gene>
    <name evidence="5" type="ORF">MCHLO_16180</name>
</gene>
<evidence type="ECO:0000313" key="5">
    <source>
        <dbReference type="EMBL" id="GAT59967.1"/>
    </source>
</evidence>
<keyword evidence="6" id="KW-1185">Reference proteome</keyword>
<evidence type="ECO:0000256" key="1">
    <source>
        <dbReference type="ARBA" id="ARBA00006206"/>
    </source>
</evidence>
<evidence type="ECO:0000256" key="4">
    <source>
        <dbReference type="SAM" id="SignalP"/>
    </source>
</evidence>
<keyword evidence="3" id="KW-0119">Carbohydrate metabolism</keyword>
<feature type="chain" id="PRO_5045157595" description="Galactose mutarotase-like protein" evidence="4">
    <location>
        <begin position="18"/>
        <end position="412"/>
    </location>
</feature>
<dbReference type="SUPFAM" id="SSF74650">
    <property type="entry name" value="Galactose mutarotase-like"/>
    <property type="match status" value="2"/>
</dbReference>
<dbReference type="Pfam" id="PF01263">
    <property type="entry name" value="Aldose_epim"/>
    <property type="match status" value="2"/>
</dbReference>
<dbReference type="PANTHER" id="PTHR10091">
    <property type="entry name" value="ALDOSE-1-EPIMERASE"/>
    <property type="match status" value="1"/>
</dbReference>
<evidence type="ECO:0008006" key="7">
    <source>
        <dbReference type="Google" id="ProtNLM"/>
    </source>
</evidence>
<dbReference type="InterPro" id="IPR047215">
    <property type="entry name" value="Galactose_mutarotase-like"/>
</dbReference>
<feature type="signal peptide" evidence="4">
    <location>
        <begin position="1"/>
        <end position="17"/>
    </location>
</feature>
<dbReference type="PANTHER" id="PTHR10091:SF6">
    <property type="entry name" value="1-EPIMERASE, PUTATIVE (AFU_ORTHOLOGUE AFUA_3G13240)-RELATED"/>
    <property type="match status" value="1"/>
</dbReference>
<dbReference type="CDD" id="cd09019">
    <property type="entry name" value="galactose_mutarotase_like"/>
    <property type="match status" value="1"/>
</dbReference>
<evidence type="ECO:0000256" key="2">
    <source>
        <dbReference type="ARBA" id="ARBA00023235"/>
    </source>
</evidence>
<comment type="similarity">
    <text evidence="1">Belongs to the aldose epimerase family.</text>
</comment>